<feature type="domain" description="Response regulatory" evidence="6">
    <location>
        <begin position="585"/>
        <end position="701"/>
    </location>
</feature>
<sequence>MQFLSQPHGCPGWDGEMARRIRAYDWRQTELGPIEHWSASLRSAVQILLASPLPMVMLWGRQGFMIYNDAYAEFAGGRHPYLLGCAVELGWPEVAEFNRHVLDVCLAGGTLSYRSKELVLLRDGKPEDVWMDLFYSPVPDDDQAPAGVLAIVVETTELVLSERARQAAERSYRAVNERIQLALSAGPLLGSFVWDVQADTLSGDERFARTFDYPPDTPLEALPIEIARQRIHPDDLDEVNQRIDLTLRTGSTFNAEYRVRRPEGDDLWVQASGRCEFDALGKPLRFPGVLIDINERKIAEASLLRFTRDLEQRVADEVQARLAAEEQLRQSQKLEAIGGLTGGVAHDFNNLLQVIAGNLHLLARHEPDNANVQRRISASIEAVERGAKLSSQLLAFARRQPLSPAVYNPRRIYDDLEELLQRALGETIRIDVTLPDEPWCIHVDRNQLENALLNLAINARDAMGGDGTIQILGENIVLDEASCAGKGIPAGEYVRLSVIDSGTGMPPDILKQVFEPFFTTKTDGQGTGLGLSMVFGFVKQSGGHIEIASDMGKGTRAQMYFPRSYQPEAGEQIHDYTPQPGRHETILVVEDNHAVRSASVELLEQSGYRTLTAANADAAMKLLLEGVKVDLIFTDVVMPGLIKSSDLAAWAKVQTPPVPVLFTSGHTRDIISRNHQLSPDTHLLSKPYGPDALTRMVRSVLGG</sequence>
<dbReference type="CDD" id="cd00082">
    <property type="entry name" value="HisKA"/>
    <property type="match status" value="1"/>
</dbReference>
<dbReference type="InterPro" id="IPR036097">
    <property type="entry name" value="HisK_dim/P_sf"/>
</dbReference>
<evidence type="ECO:0000256" key="3">
    <source>
        <dbReference type="ARBA" id="ARBA00022553"/>
    </source>
</evidence>
<dbReference type="PANTHER" id="PTHR43065">
    <property type="entry name" value="SENSOR HISTIDINE KINASE"/>
    <property type="match status" value="1"/>
</dbReference>
<dbReference type="InterPro" id="IPR011006">
    <property type="entry name" value="CheY-like_superfamily"/>
</dbReference>
<dbReference type="InterPro" id="IPR013655">
    <property type="entry name" value="PAS_fold_3"/>
</dbReference>
<feature type="domain" description="Histidine kinase" evidence="5">
    <location>
        <begin position="343"/>
        <end position="565"/>
    </location>
</feature>
<feature type="domain" description="PAC" evidence="7">
    <location>
        <begin position="253"/>
        <end position="305"/>
    </location>
</feature>
<dbReference type="SMART" id="SM00387">
    <property type="entry name" value="HATPase_c"/>
    <property type="match status" value="1"/>
</dbReference>
<dbReference type="Pfam" id="PF00512">
    <property type="entry name" value="HisKA"/>
    <property type="match status" value="1"/>
</dbReference>
<dbReference type="NCBIfam" id="TIGR00229">
    <property type="entry name" value="sensory_box"/>
    <property type="match status" value="1"/>
</dbReference>
<dbReference type="Pfam" id="PF00072">
    <property type="entry name" value="Response_reg"/>
    <property type="match status" value="1"/>
</dbReference>
<keyword evidence="3 4" id="KW-0597">Phosphoprotein</keyword>
<evidence type="ECO:0000256" key="1">
    <source>
        <dbReference type="ARBA" id="ARBA00000085"/>
    </source>
</evidence>
<dbReference type="RefSeq" id="WP_175361314.1">
    <property type="nucleotide sequence ID" value="NZ_JABFMR010000001.1"/>
</dbReference>
<dbReference type="GO" id="GO:0000155">
    <property type="term" value="F:phosphorelay sensor kinase activity"/>
    <property type="evidence" value="ECO:0007669"/>
    <property type="project" value="InterPro"/>
</dbReference>
<proteinExistence type="predicted"/>
<dbReference type="Pfam" id="PF02518">
    <property type="entry name" value="HATPase_c"/>
    <property type="match status" value="1"/>
</dbReference>
<dbReference type="AlphaFoldDB" id="A0A7Y6DFF7"/>
<dbReference type="CDD" id="cd00130">
    <property type="entry name" value="PAS"/>
    <property type="match status" value="1"/>
</dbReference>
<dbReference type="Gene3D" id="3.30.565.10">
    <property type="entry name" value="Histidine kinase-like ATPase, C-terminal domain"/>
    <property type="match status" value="1"/>
</dbReference>
<comment type="caution">
    <text evidence="8">The sequence shown here is derived from an EMBL/GenBank/DDBJ whole genome shotgun (WGS) entry which is preliminary data.</text>
</comment>
<dbReference type="InterPro" id="IPR001610">
    <property type="entry name" value="PAC"/>
</dbReference>
<organism evidence="8 9">
    <name type="scientific">Pseudomonas corrugata</name>
    <dbReference type="NCBI Taxonomy" id="47879"/>
    <lineage>
        <taxon>Bacteria</taxon>
        <taxon>Pseudomonadati</taxon>
        <taxon>Pseudomonadota</taxon>
        <taxon>Gammaproteobacteria</taxon>
        <taxon>Pseudomonadales</taxon>
        <taxon>Pseudomonadaceae</taxon>
        <taxon>Pseudomonas</taxon>
    </lineage>
</organism>
<dbReference type="InterPro" id="IPR005467">
    <property type="entry name" value="His_kinase_dom"/>
</dbReference>
<evidence type="ECO:0000313" key="8">
    <source>
        <dbReference type="EMBL" id="NUT84941.1"/>
    </source>
</evidence>
<evidence type="ECO:0000256" key="4">
    <source>
        <dbReference type="PROSITE-ProRule" id="PRU00169"/>
    </source>
</evidence>
<protein>
    <recommendedName>
        <fullName evidence="2">histidine kinase</fullName>
        <ecNumber evidence="2">2.7.13.3</ecNumber>
    </recommendedName>
</protein>
<name>A0A7Y6DFF7_9PSED</name>
<dbReference type="Gene3D" id="2.10.70.100">
    <property type="match status" value="1"/>
</dbReference>
<dbReference type="InterPro" id="IPR003661">
    <property type="entry name" value="HisK_dim/P_dom"/>
</dbReference>
<dbReference type="EC" id="2.7.13.3" evidence="2"/>
<dbReference type="InterPro" id="IPR003594">
    <property type="entry name" value="HATPase_dom"/>
</dbReference>
<dbReference type="PROSITE" id="PS50110">
    <property type="entry name" value="RESPONSE_REGULATORY"/>
    <property type="match status" value="1"/>
</dbReference>
<dbReference type="Gene3D" id="3.30.450.20">
    <property type="entry name" value="PAS domain"/>
    <property type="match status" value="2"/>
</dbReference>
<evidence type="ECO:0000259" key="7">
    <source>
        <dbReference type="PROSITE" id="PS50113"/>
    </source>
</evidence>
<dbReference type="PROSITE" id="PS50113">
    <property type="entry name" value="PAC"/>
    <property type="match status" value="1"/>
</dbReference>
<dbReference type="Proteomes" id="UP000536720">
    <property type="component" value="Unassembled WGS sequence"/>
</dbReference>
<dbReference type="SUPFAM" id="SSF47384">
    <property type="entry name" value="Homodimeric domain of signal transducing histidine kinase"/>
    <property type="match status" value="1"/>
</dbReference>
<dbReference type="Pfam" id="PF08447">
    <property type="entry name" value="PAS_3"/>
    <property type="match status" value="1"/>
</dbReference>
<dbReference type="InterPro" id="IPR000014">
    <property type="entry name" value="PAS"/>
</dbReference>
<dbReference type="InterPro" id="IPR036890">
    <property type="entry name" value="HATPase_C_sf"/>
</dbReference>
<dbReference type="InterPro" id="IPR004358">
    <property type="entry name" value="Sig_transdc_His_kin-like_C"/>
</dbReference>
<dbReference type="EMBL" id="JABFMR010000001">
    <property type="protein sequence ID" value="NUT84941.1"/>
    <property type="molecule type" value="Genomic_DNA"/>
</dbReference>
<dbReference type="InterPro" id="IPR001789">
    <property type="entry name" value="Sig_transdc_resp-reg_receiver"/>
</dbReference>
<dbReference type="Gene3D" id="3.40.50.2300">
    <property type="match status" value="1"/>
</dbReference>
<evidence type="ECO:0000259" key="5">
    <source>
        <dbReference type="PROSITE" id="PS50109"/>
    </source>
</evidence>
<dbReference type="SUPFAM" id="SSF52172">
    <property type="entry name" value="CheY-like"/>
    <property type="match status" value="1"/>
</dbReference>
<dbReference type="PROSITE" id="PS50109">
    <property type="entry name" value="HIS_KIN"/>
    <property type="match status" value="1"/>
</dbReference>
<accession>A0A7Y6DFF7</accession>
<dbReference type="PRINTS" id="PR00344">
    <property type="entry name" value="BCTRLSENSOR"/>
</dbReference>
<dbReference type="InterPro" id="IPR000700">
    <property type="entry name" value="PAS-assoc_C"/>
</dbReference>
<dbReference type="SUPFAM" id="SSF55785">
    <property type="entry name" value="PYP-like sensor domain (PAS domain)"/>
    <property type="match status" value="2"/>
</dbReference>
<evidence type="ECO:0000313" key="9">
    <source>
        <dbReference type="Proteomes" id="UP000536720"/>
    </source>
</evidence>
<reference evidence="8 9" key="1">
    <citation type="journal article" date="2020" name="Front. Plant Sci.">
        <title>Isolation of Rhizosphere Bacteria That Improve Quality and Water Stress Tolerance in Greenhouse Ornamentals.</title>
        <authorList>
            <person name="Nordstedt N.P."/>
            <person name="Jones M.L."/>
        </authorList>
    </citation>
    <scope>NUCLEOTIDE SEQUENCE [LARGE SCALE GENOMIC DNA]</scope>
    <source>
        <strain evidence="8 9">C7D2</strain>
    </source>
</reference>
<dbReference type="SMART" id="SM00086">
    <property type="entry name" value="PAC"/>
    <property type="match status" value="2"/>
</dbReference>
<dbReference type="SMART" id="SM00448">
    <property type="entry name" value="REC"/>
    <property type="match status" value="1"/>
</dbReference>
<dbReference type="InterPro" id="IPR035965">
    <property type="entry name" value="PAS-like_dom_sf"/>
</dbReference>
<evidence type="ECO:0000256" key="2">
    <source>
        <dbReference type="ARBA" id="ARBA00012438"/>
    </source>
</evidence>
<dbReference type="SMART" id="SM00388">
    <property type="entry name" value="HisKA"/>
    <property type="match status" value="1"/>
</dbReference>
<evidence type="ECO:0000259" key="6">
    <source>
        <dbReference type="PROSITE" id="PS50110"/>
    </source>
</evidence>
<gene>
    <name evidence="8" type="ORF">HNO91_00800</name>
</gene>
<feature type="modified residue" description="4-aspartylphosphate" evidence="4">
    <location>
        <position position="635"/>
    </location>
</feature>
<comment type="catalytic activity">
    <reaction evidence="1">
        <text>ATP + protein L-histidine = ADP + protein N-phospho-L-histidine.</text>
        <dbReference type="EC" id="2.7.13.3"/>
    </reaction>
</comment>
<dbReference type="SUPFAM" id="SSF55874">
    <property type="entry name" value="ATPase domain of HSP90 chaperone/DNA topoisomerase II/histidine kinase"/>
    <property type="match status" value="1"/>
</dbReference>
<dbReference type="PANTHER" id="PTHR43065:SF49">
    <property type="entry name" value="HISTIDINE KINASE"/>
    <property type="match status" value="1"/>
</dbReference>
<dbReference type="Gene3D" id="1.10.287.130">
    <property type="match status" value="1"/>
</dbReference>